<sequence>MDLLLPCAFVDTLYFDPNNHPIDFANLNFLYWILFGQSSLELSALVPCNPSANKKDLMYLIYDKIFGLWSLLDHQDSIQLALDSLKKEKILVITTVYRASKSTDWDFQFLNYFNSGTLDMPQVSLVQTHALILPNIYSGSIDTFNKKGHNVCTFGLLQDANIKFEENFIVILDEIHELNEDALILVKCYKRYISAIPINILTTKLIHLTKNKSPYTFTQSPISKDCHLKSAIYNYLKDYPELKTLVIHHSLSQCIRLYDTLTNTLN</sequence>
<name>A0ABN7V4Z4_GIGMA</name>
<comment type="caution">
    <text evidence="1">The sequence shown here is derived from an EMBL/GenBank/DDBJ whole genome shotgun (WGS) entry which is preliminary data.</text>
</comment>
<evidence type="ECO:0000313" key="1">
    <source>
        <dbReference type="EMBL" id="CAG8730743.1"/>
    </source>
</evidence>
<protein>
    <submittedName>
        <fullName evidence="1">6765_t:CDS:1</fullName>
    </submittedName>
</protein>
<dbReference type="Proteomes" id="UP000789901">
    <property type="component" value="Unassembled WGS sequence"/>
</dbReference>
<organism evidence="1 2">
    <name type="scientific">Gigaspora margarita</name>
    <dbReference type="NCBI Taxonomy" id="4874"/>
    <lineage>
        <taxon>Eukaryota</taxon>
        <taxon>Fungi</taxon>
        <taxon>Fungi incertae sedis</taxon>
        <taxon>Mucoromycota</taxon>
        <taxon>Glomeromycotina</taxon>
        <taxon>Glomeromycetes</taxon>
        <taxon>Diversisporales</taxon>
        <taxon>Gigasporaceae</taxon>
        <taxon>Gigaspora</taxon>
    </lineage>
</organism>
<dbReference type="EMBL" id="CAJVQB010009501">
    <property type="protein sequence ID" value="CAG8730743.1"/>
    <property type="molecule type" value="Genomic_DNA"/>
</dbReference>
<evidence type="ECO:0000313" key="2">
    <source>
        <dbReference type="Proteomes" id="UP000789901"/>
    </source>
</evidence>
<keyword evidence="2" id="KW-1185">Reference proteome</keyword>
<gene>
    <name evidence="1" type="ORF">GMARGA_LOCUS14373</name>
</gene>
<proteinExistence type="predicted"/>
<reference evidence="1 2" key="1">
    <citation type="submission" date="2021-06" db="EMBL/GenBank/DDBJ databases">
        <authorList>
            <person name="Kallberg Y."/>
            <person name="Tangrot J."/>
            <person name="Rosling A."/>
        </authorList>
    </citation>
    <scope>NUCLEOTIDE SEQUENCE [LARGE SCALE GENOMIC DNA]</scope>
    <source>
        <strain evidence="1 2">120-4 pot B 10/14</strain>
    </source>
</reference>
<accession>A0ABN7V4Z4</accession>